<protein>
    <submittedName>
        <fullName evidence="1">Uncharacterized protein</fullName>
    </submittedName>
</protein>
<organism evidence="1 2">
    <name type="scientific">Phlebotomus papatasi</name>
    <name type="common">Sandfly</name>
    <dbReference type="NCBI Taxonomy" id="29031"/>
    <lineage>
        <taxon>Eukaryota</taxon>
        <taxon>Metazoa</taxon>
        <taxon>Ecdysozoa</taxon>
        <taxon>Arthropoda</taxon>
        <taxon>Hexapoda</taxon>
        <taxon>Insecta</taxon>
        <taxon>Pterygota</taxon>
        <taxon>Neoptera</taxon>
        <taxon>Endopterygota</taxon>
        <taxon>Diptera</taxon>
        <taxon>Nematocera</taxon>
        <taxon>Psychodoidea</taxon>
        <taxon>Psychodidae</taxon>
        <taxon>Phlebotomus</taxon>
        <taxon>Phlebotomus</taxon>
    </lineage>
</organism>
<dbReference type="EnsemblMetazoa" id="PPAI000659-RA">
    <property type="protein sequence ID" value="PPAI000659-PA"/>
    <property type="gene ID" value="PPAI000659"/>
</dbReference>
<dbReference type="VEuPathDB" id="VectorBase:PPAPM1_002219"/>
<name>A0A1B0CZY7_PHLPP</name>
<reference evidence="1" key="1">
    <citation type="submission" date="2022-08" db="UniProtKB">
        <authorList>
            <consortium name="EnsemblMetazoa"/>
        </authorList>
    </citation>
    <scope>IDENTIFICATION</scope>
    <source>
        <strain evidence="1">Israel</strain>
    </source>
</reference>
<sequence>MVGRLLLVSLAAIFCICGVQSQENAQTRISAALQECYRDNLLFHRENRLPHTPEMLIELIRKVEDSPDWRQDMRQLAMSIVHRFRQDGIERAAGVDVSDTVLPFSPMGFQFTKHRILLSRLVPGNALTFPNETLTATERVSS</sequence>
<accession>A0A1B0CZY7</accession>
<dbReference type="EMBL" id="AJVK01021156">
    <property type="status" value="NOT_ANNOTATED_CDS"/>
    <property type="molecule type" value="Genomic_DNA"/>
</dbReference>
<evidence type="ECO:0000313" key="2">
    <source>
        <dbReference type="Proteomes" id="UP000092462"/>
    </source>
</evidence>
<dbReference type="VEuPathDB" id="VectorBase:PPAI000659"/>
<keyword evidence="2" id="KW-1185">Reference proteome</keyword>
<evidence type="ECO:0000313" key="1">
    <source>
        <dbReference type="EnsemblMetazoa" id="PPAI000659-PA"/>
    </source>
</evidence>
<dbReference type="AlphaFoldDB" id="A0A1B0CZY7"/>
<proteinExistence type="predicted"/>
<dbReference type="Proteomes" id="UP000092462">
    <property type="component" value="Unassembled WGS sequence"/>
</dbReference>